<protein>
    <submittedName>
        <fullName evidence="2">Uncharacterized protein</fullName>
    </submittedName>
</protein>
<feature type="compositionally biased region" description="Pro residues" evidence="1">
    <location>
        <begin position="39"/>
        <end position="51"/>
    </location>
</feature>
<feature type="region of interest" description="Disordered" evidence="1">
    <location>
        <begin position="30"/>
        <end position="63"/>
    </location>
</feature>
<keyword evidence="3" id="KW-1185">Reference proteome</keyword>
<gene>
    <name evidence="2" type="ORF">N1851_018676</name>
</gene>
<proteinExistence type="predicted"/>
<organism evidence="2 3">
    <name type="scientific">Merluccius polli</name>
    <name type="common">Benguela hake</name>
    <name type="synonym">Merluccius cadenati</name>
    <dbReference type="NCBI Taxonomy" id="89951"/>
    <lineage>
        <taxon>Eukaryota</taxon>
        <taxon>Metazoa</taxon>
        <taxon>Chordata</taxon>
        <taxon>Craniata</taxon>
        <taxon>Vertebrata</taxon>
        <taxon>Euteleostomi</taxon>
        <taxon>Actinopterygii</taxon>
        <taxon>Neopterygii</taxon>
        <taxon>Teleostei</taxon>
        <taxon>Neoteleostei</taxon>
        <taxon>Acanthomorphata</taxon>
        <taxon>Zeiogadaria</taxon>
        <taxon>Gadariae</taxon>
        <taxon>Gadiformes</taxon>
        <taxon>Gadoidei</taxon>
        <taxon>Merlucciidae</taxon>
        <taxon>Merluccius</taxon>
    </lineage>
</organism>
<comment type="caution">
    <text evidence="2">The sequence shown here is derived from an EMBL/GenBank/DDBJ whole genome shotgun (WGS) entry which is preliminary data.</text>
</comment>
<evidence type="ECO:0000256" key="1">
    <source>
        <dbReference type="SAM" id="MobiDB-lite"/>
    </source>
</evidence>
<reference evidence="2" key="1">
    <citation type="journal article" date="2023" name="Front. Mar. Sci.">
        <title>A new Merluccius polli reference genome to investigate the effects of global change in West African waters.</title>
        <authorList>
            <person name="Mateo J.L."/>
            <person name="Blanco-Fernandez C."/>
            <person name="Garcia-Vazquez E."/>
            <person name="Machado-Schiaffino G."/>
        </authorList>
    </citation>
    <scope>NUCLEOTIDE SEQUENCE</scope>
    <source>
        <strain evidence="2">C29</strain>
        <tissue evidence="2">Fin</tissue>
    </source>
</reference>
<name>A0AA47MMP2_MERPO</name>
<dbReference type="Proteomes" id="UP001174136">
    <property type="component" value="Unassembled WGS sequence"/>
</dbReference>
<dbReference type="EMBL" id="JAOPHQ010003428">
    <property type="protein sequence ID" value="KAK0143202.1"/>
    <property type="molecule type" value="Genomic_DNA"/>
</dbReference>
<accession>A0AA47MMP2</accession>
<sequence>MVDIQLEVINPAAVLCRSLRIHPTFNVSRLKPVKESPLQPSPGPPPPPCIDGPPAYTVSRLKS</sequence>
<dbReference type="AlphaFoldDB" id="A0AA47MMP2"/>
<evidence type="ECO:0000313" key="3">
    <source>
        <dbReference type="Proteomes" id="UP001174136"/>
    </source>
</evidence>
<evidence type="ECO:0000313" key="2">
    <source>
        <dbReference type="EMBL" id="KAK0143202.1"/>
    </source>
</evidence>